<keyword evidence="9" id="KW-0472">Membrane</keyword>
<dbReference type="InterPro" id="IPR020479">
    <property type="entry name" value="HD_metazoa"/>
</dbReference>
<dbReference type="SMART" id="SM00389">
    <property type="entry name" value="HOX"/>
    <property type="match status" value="1"/>
</dbReference>
<keyword evidence="5 6" id="KW-0539">Nucleus</keyword>
<evidence type="ECO:0000256" key="7">
    <source>
        <dbReference type="RuleBase" id="RU000682"/>
    </source>
</evidence>
<dbReference type="AlphaFoldDB" id="Q675T8"/>
<dbReference type="CDD" id="cd00086">
    <property type="entry name" value="homeodomain"/>
    <property type="match status" value="1"/>
</dbReference>
<sequence length="309" mass="36298">MMEAKFGGAVFDIEITVLLIPVLFVRGAKKDRSRKTCESVSRCIGRKLARLHSTILYCEEIKNLLAKEHLQEQPNYNHAQKSNGFYSANVLQVKQIVIIVTFLLILKPFPFRSTLPPLNSSLPPPNHLMQSSFYSNWPYPQYPTYGAGIFRLRPDVARYTNTIAKKGERSKQRKNKHAHEKTAKKVVEESEDKKIEEKSGKENEKDESENKEDPTKSWLKSTAQRKKRVPYSRTQLLELEKEFRFNQYLSRDRRLELASLVNLTDRQVKIWFQNRRMKWKRERRSDDLAGETLDATLEPDLWNQSQFFF</sequence>
<dbReference type="PANTHER" id="PTHR45874">
    <property type="entry name" value="HOMEOBOX PROTEIN ABDOMINAL-B"/>
    <property type="match status" value="1"/>
</dbReference>
<feature type="DNA-binding region" description="Homeobox" evidence="6">
    <location>
        <begin position="224"/>
        <end position="283"/>
    </location>
</feature>
<reference evidence="11" key="1">
    <citation type="journal article" date="2004" name="Nature">
        <title>Hox cluster disintegration with persistent anteroposterior order of expression in Oikopleura dioica.</title>
        <authorList>
            <person name="Seo H.C."/>
            <person name="Edvardsen R.B."/>
            <person name="Maeland A.D."/>
            <person name="Bjordal M."/>
            <person name="Jensen M.F."/>
            <person name="Hansen A."/>
            <person name="Flaat M."/>
            <person name="Weissenbach J."/>
            <person name="Lehrach H."/>
            <person name="Wincker P."/>
            <person name="Reinhardt R."/>
            <person name="Chourrout D."/>
        </authorList>
    </citation>
    <scope>NUCLEOTIDE SEQUENCE</scope>
</reference>
<evidence type="ECO:0000256" key="8">
    <source>
        <dbReference type="SAM" id="MobiDB-lite"/>
    </source>
</evidence>
<evidence type="ECO:0000256" key="3">
    <source>
        <dbReference type="ARBA" id="ARBA00023125"/>
    </source>
</evidence>
<dbReference type="EMBL" id="AY449461">
    <property type="protein sequence ID" value="AAS21428.1"/>
    <property type="molecule type" value="Genomic_DNA"/>
</dbReference>
<evidence type="ECO:0000256" key="9">
    <source>
        <dbReference type="SAM" id="Phobius"/>
    </source>
</evidence>
<comment type="similarity">
    <text evidence="2">Belongs to the Abd-B homeobox family.</text>
</comment>
<dbReference type="GO" id="GO:0000981">
    <property type="term" value="F:DNA-binding transcription factor activity, RNA polymerase II-specific"/>
    <property type="evidence" value="ECO:0007669"/>
    <property type="project" value="InterPro"/>
</dbReference>
<dbReference type="SUPFAM" id="SSF46689">
    <property type="entry name" value="Homeodomain-like"/>
    <property type="match status" value="1"/>
</dbReference>
<protein>
    <submittedName>
        <fullName evidence="11">HOX9</fullName>
    </submittedName>
</protein>
<evidence type="ECO:0000256" key="5">
    <source>
        <dbReference type="ARBA" id="ARBA00023242"/>
    </source>
</evidence>
<feature type="transmembrane region" description="Helical" evidence="9">
    <location>
        <begin position="6"/>
        <end position="25"/>
    </location>
</feature>
<dbReference type="GO" id="GO:0005634">
    <property type="term" value="C:nucleus"/>
    <property type="evidence" value="ECO:0007669"/>
    <property type="project" value="UniProtKB-SubCell"/>
</dbReference>
<keyword evidence="3 6" id="KW-0238">DNA-binding</keyword>
<feature type="compositionally biased region" description="Basic and acidic residues" evidence="8">
    <location>
        <begin position="180"/>
        <end position="204"/>
    </location>
</feature>
<evidence type="ECO:0000259" key="10">
    <source>
        <dbReference type="PROSITE" id="PS50071"/>
    </source>
</evidence>
<dbReference type="InterPro" id="IPR001356">
    <property type="entry name" value="HD"/>
</dbReference>
<reference evidence="11" key="2">
    <citation type="journal article" date="2005" name="Curr. Biol.">
        <title>Remodelling of the homeobox gene complement in the tunicate Oikopleura dioica.</title>
        <authorList>
            <person name="Edvardsen R.B."/>
            <person name="Seo H.C."/>
            <person name="Jensen M.F."/>
            <person name="Mialon A."/>
            <person name="Mikhaleva J."/>
            <person name="Bjordal M."/>
            <person name="Cartry J."/>
            <person name="Reinhardt R."/>
            <person name="Weissenbach J."/>
            <person name="Wincker P."/>
            <person name="Chourrout D."/>
        </authorList>
    </citation>
    <scope>NUCLEOTIDE SEQUENCE</scope>
</reference>
<dbReference type="PROSITE" id="PS50071">
    <property type="entry name" value="HOMEOBOX_2"/>
    <property type="match status" value="1"/>
</dbReference>
<name>Q675T8_OIKDI</name>
<feature type="domain" description="Homeobox" evidence="10">
    <location>
        <begin position="222"/>
        <end position="282"/>
    </location>
</feature>
<dbReference type="Gene3D" id="1.10.10.60">
    <property type="entry name" value="Homeodomain-like"/>
    <property type="match status" value="1"/>
</dbReference>
<dbReference type="InterPro" id="IPR009057">
    <property type="entry name" value="Homeodomain-like_sf"/>
</dbReference>
<comment type="subcellular location">
    <subcellularLocation>
        <location evidence="1 6 7">Nucleus</location>
    </subcellularLocation>
</comment>
<evidence type="ECO:0000256" key="1">
    <source>
        <dbReference type="ARBA" id="ARBA00004123"/>
    </source>
</evidence>
<evidence type="ECO:0000313" key="11">
    <source>
        <dbReference type="EMBL" id="AAS21428.1"/>
    </source>
</evidence>
<dbReference type="GO" id="GO:0000978">
    <property type="term" value="F:RNA polymerase II cis-regulatory region sequence-specific DNA binding"/>
    <property type="evidence" value="ECO:0007669"/>
    <property type="project" value="TreeGrafter"/>
</dbReference>
<organism evidence="11">
    <name type="scientific">Oikopleura dioica</name>
    <name type="common">Tunicate</name>
    <dbReference type="NCBI Taxonomy" id="34765"/>
    <lineage>
        <taxon>Eukaryota</taxon>
        <taxon>Metazoa</taxon>
        <taxon>Chordata</taxon>
        <taxon>Tunicata</taxon>
        <taxon>Appendicularia</taxon>
        <taxon>Copelata</taxon>
        <taxon>Oikopleuridae</taxon>
        <taxon>Oikopleura</taxon>
    </lineage>
</organism>
<dbReference type="PRINTS" id="PR00024">
    <property type="entry name" value="HOMEOBOX"/>
</dbReference>
<keyword evidence="4 6" id="KW-0371">Homeobox</keyword>
<dbReference type="InterPro" id="IPR017970">
    <property type="entry name" value="Homeobox_CS"/>
</dbReference>
<dbReference type="PANTHER" id="PTHR45874:SF4">
    <property type="entry name" value="HOMEOBOX PROTEIN ABDOMINAL-B"/>
    <property type="match status" value="1"/>
</dbReference>
<dbReference type="Pfam" id="PF00046">
    <property type="entry name" value="Homeodomain"/>
    <property type="match status" value="1"/>
</dbReference>
<dbReference type="PROSITE" id="PS00027">
    <property type="entry name" value="HOMEOBOX_1"/>
    <property type="match status" value="1"/>
</dbReference>
<evidence type="ECO:0000256" key="6">
    <source>
        <dbReference type="PROSITE-ProRule" id="PRU00108"/>
    </source>
</evidence>
<feature type="region of interest" description="Disordered" evidence="8">
    <location>
        <begin position="163"/>
        <end position="224"/>
    </location>
</feature>
<dbReference type="InterPro" id="IPR046333">
    <property type="entry name" value="HXA10/ABDB-like"/>
</dbReference>
<keyword evidence="9" id="KW-0812">Transmembrane</keyword>
<proteinExistence type="inferred from homology"/>
<evidence type="ECO:0000256" key="2">
    <source>
        <dbReference type="ARBA" id="ARBA00006317"/>
    </source>
</evidence>
<gene>
    <name evidence="11" type="ORF">005-03</name>
</gene>
<keyword evidence="9" id="KW-1133">Transmembrane helix</keyword>
<evidence type="ECO:0000256" key="4">
    <source>
        <dbReference type="ARBA" id="ARBA00023155"/>
    </source>
</evidence>
<accession>Q675T8</accession>